<dbReference type="InterPro" id="IPR011990">
    <property type="entry name" value="TPR-like_helical_dom_sf"/>
</dbReference>
<proteinExistence type="inferred from homology"/>
<feature type="domain" description="SusD-like N-terminal" evidence="7">
    <location>
        <begin position="106"/>
        <end position="231"/>
    </location>
</feature>
<accession>A0ABX7I3P4</accession>
<evidence type="ECO:0000256" key="2">
    <source>
        <dbReference type="ARBA" id="ARBA00006275"/>
    </source>
</evidence>
<evidence type="ECO:0000259" key="7">
    <source>
        <dbReference type="Pfam" id="PF14322"/>
    </source>
</evidence>
<evidence type="ECO:0000256" key="4">
    <source>
        <dbReference type="ARBA" id="ARBA00023136"/>
    </source>
</evidence>
<dbReference type="RefSeq" id="WP_204662093.1">
    <property type="nucleotide sequence ID" value="NZ_CP056775.1"/>
</dbReference>
<dbReference type="Pfam" id="PF14322">
    <property type="entry name" value="SusD-like_3"/>
    <property type="match status" value="1"/>
</dbReference>
<evidence type="ECO:0000313" key="8">
    <source>
        <dbReference type="EMBL" id="QRR00691.1"/>
    </source>
</evidence>
<dbReference type="Pfam" id="PF07980">
    <property type="entry name" value="SusD_RagB"/>
    <property type="match status" value="1"/>
</dbReference>
<keyword evidence="3" id="KW-0732">Signal</keyword>
<dbReference type="SUPFAM" id="SSF48452">
    <property type="entry name" value="TPR-like"/>
    <property type="match status" value="1"/>
</dbReference>
<dbReference type="InterPro" id="IPR012944">
    <property type="entry name" value="SusD_RagB_dom"/>
</dbReference>
<dbReference type="EMBL" id="CP056775">
    <property type="protein sequence ID" value="QRR00691.1"/>
    <property type="molecule type" value="Genomic_DNA"/>
</dbReference>
<organism evidence="8 9">
    <name type="scientific">Dyadobacter sandarakinus</name>
    <dbReference type="NCBI Taxonomy" id="2747268"/>
    <lineage>
        <taxon>Bacteria</taxon>
        <taxon>Pseudomonadati</taxon>
        <taxon>Bacteroidota</taxon>
        <taxon>Cytophagia</taxon>
        <taxon>Cytophagales</taxon>
        <taxon>Spirosomataceae</taxon>
        <taxon>Dyadobacter</taxon>
    </lineage>
</organism>
<dbReference type="Gene3D" id="1.25.40.390">
    <property type="match status" value="1"/>
</dbReference>
<evidence type="ECO:0000259" key="6">
    <source>
        <dbReference type="Pfam" id="PF07980"/>
    </source>
</evidence>
<evidence type="ECO:0000256" key="1">
    <source>
        <dbReference type="ARBA" id="ARBA00004442"/>
    </source>
</evidence>
<comment type="subcellular location">
    <subcellularLocation>
        <location evidence="1">Cell outer membrane</location>
    </subcellularLocation>
</comment>
<evidence type="ECO:0000256" key="5">
    <source>
        <dbReference type="ARBA" id="ARBA00023237"/>
    </source>
</evidence>
<sequence>MKKIFVNYKKGRFVTLPLVFVMVVMVTVNCSKDDLNLTNPNALSTASFWKTADDAEKGLVACYGPLTTTQGWGRMLGAILTIHRGDDANAFSWPAVSDPGTFTVVPTDGRVGEGWGELNAIVARTNSVLAYVPTIDMDEAQKKRILGEAYFLRALAHFYLLNMWGNIPLILQPVEEVNDLFVEQAPQAEVWASIISDSKAAQASLPETVDAANVGRATWGAATAMLGKAYLFTKDWTNAAAEFKKIIDKPNLYRLVSNYQDNFLTATNNNAESIWELQYESNVNASWGTSGTPNVGRGQAYEPDIAPPAYSSQGSISVNRWVFDLFMKQKTKDGKIDPRAYATMIWNYPGAKIYQDNFKTKMTGADTNRIWDRKYLNFDRESSLVPGSWWYASNNRRMIRLADVLLMYAEARNEASGPDATAYDAINRVRARANMPDITPGLSKDAFRAAVRDERVLELALEGDRVFDLLRWGTMAEVFTKHPEYRSNSGGKFIPNKNEYLPIPFNDVSANPKLKQNPGYIN</sequence>
<comment type="similarity">
    <text evidence="2">Belongs to the SusD family.</text>
</comment>
<keyword evidence="4" id="KW-0472">Membrane</keyword>
<dbReference type="CDD" id="cd08977">
    <property type="entry name" value="SusD"/>
    <property type="match status" value="1"/>
</dbReference>
<protein>
    <submittedName>
        <fullName evidence="8">RagB/SusD family nutrient uptake outer membrane protein</fullName>
    </submittedName>
</protein>
<keyword evidence="9" id="KW-1185">Reference proteome</keyword>
<keyword evidence="5" id="KW-0998">Cell outer membrane</keyword>
<dbReference type="Proteomes" id="UP000612680">
    <property type="component" value="Chromosome"/>
</dbReference>
<reference evidence="8 9" key="1">
    <citation type="submission" date="2020-06" db="EMBL/GenBank/DDBJ databases">
        <title>Dyadobacter sandarakinus sp. nov., isolated from the soil of the Arctic Yellow River Station.</title>
        <authorList>
            <person name="Zhang Y."/>
            <person name="Peng F."/>
        </authorList>
    </citation>
    <scope>NUCLEOTIDE SEQUENCE [LARGE SCALE GENOMIC DNA]</scope>
    <source>
        <strain evidence="8 9">Q3-56</strain>
    </source>
</reference>
<feature type="domain" description="RagB/SusD" evidence="6">
    <location>
        <begin position="272"/>
        <end position="520"/>
    </location>
</feature>
<gene>
    <name evidence="8" type="ORF">HWI92_07115</name>
</gene>
<dbReference type="InterPro" id="IPR033985">
    <property type="entry name" value="SusD-like_N"/>
</dbReference>
<evidence type="ECO:0000256" key="3">
    <source>
        <dbReference type="ARBA" id="ARBA00022729"/>
    </source>
</evidence>
<name>A0ABX7I3P4_9BACT</name>
<evidence type="ECO:0000313" key="9">
    <source>
        <dbReference type="Proteomes" id="UP000612680"/>
    </source>
</evidence>